<name>A0AAP0K8V9_9MAGN</name>
<gene>
    <name evidence="2" type="ORF">Scep_006918</name>
</gene>
<accession>A0AAP0K8V9</accession>
<organism evidence="2 3">
    <name type="scientific">Stephania cephalantha</name>
    <dbReference type="NCBI Taxonomy" id="152367"/>
    <lineage>
        <taxon>Eukaryota</taxon>
        <taxon>Viridiplantae</taxon>
        <taxon>Streptophyta</taxon>
        <taxon>Embryophyta</taxon>
        <taxon>Tracheophyta</taxon>
        <taxon>Spermatophyta</taxon>
        <taxon>Magnoliopsida</taxon>
        <taxon>Ranunculales</taxon>
        <taxon>Menispermaceae</taxon>
        <taxon>Menispermoideae</taxon>
        <taxon>Cissampelideae</taxon>
        <taxon>Stephania</taxon>
    </lineage>
</organism>
<feature type="domain" description="Zinc knuckle CX2CX4HX4C" evidence="1">
    <location>
        <begin position="41"/>
        <end position="80"/>
    </location>
</feature>
<dbReference type="Pfam" id="PF14392">
    <property type="entry name" value="zf-CCHC_4"/>
    <property type="match status" value="1"/>
</dbReference>
<evidence type="ECO:0000259" key="1">
    <source>
        <dbReference type="Pfam" id="PF14392"/>
    </source>
</evidence>
<dbReference type="Proteomes" id="UP001419268">
    <property type="component" value="Unassembled WGS sequence"/>
</dbReference>
<dbReference type="InterPro" id="IPR025836">
    <property type="entry name" value="Zn_knuckle_CX2CX4HX4C"/>
</dbReference>
<proteinExistence type="predicted"/>
<keyword evidence="3" id="KW-1185">Reference proteome</keyword>
<evidence type="ECO:0000313" key="3">
    <source>
        <dbReference type="Proteomes" id="UP001419268"/>
    </source>
</evidence>
<dbReference type="AlphaFoldDB" id="A0AAP0K8V9"/>
<evidence type="ECO:0000313" key="2">
    <source>
        <dbReference type="EMBL" id="KAK9148161.1"/>
    </source>
</evidence>
<protein>
    <recommendedName>
        <fullName evidence="1">Zinc knuckle CX2CX4HX4C domain-containing protein</fullName>
    </recommendedName>
</protein>
<comment type="caution">
    <text evidence="2">The sequence shown here is derived from an EMBL/GenBank/DDBJ whole genome shotgun (WGS) entry which is preliminary data.</text>
</comment>
<reference evidence="2 3" key="1">
    <citation type="submission" date="2024-01" db="EMBL/GenBank/DDBJ databases">
        <title>Genome assemblies of Stephania.</title>
        <authorList>
            <person name="Yang L."/>
        </authorList>
    </citation>
    <scope>NUCLEOTIDE SEQUENCE [LARGE SCALE GENOMIC DNA]</scope>
    <source>
        <strain evidence="2">JXDWG</strain>
        <tissue evidence="2">Leaf</tissue>
    </source>
</reference>
<sequence length="151" mass="17457">MAVQKIGERNRIVVESDSGFATEGIEQRKFMRVKVEIPLRSPLMRGLCLEVDEKTTLWIPFKYERLPSFCYYYGRLDHEEFDVEFPEFSPKDQAKELPKISPMAIQAVPEPRMAEENHSRSMEDASANHVLMPKIIITEHSDNASQSIVRT</sequence>
<dbReference type="EMBL" id="JBBNAG010000003">
    <property type="protein sequence ID" value="KAK9148161.1"/>
    <property type="molecule type" value="Genomic_DNA"/>
</dbReference>